<dbReference type="EMBL" id="SGJD01002648">
    <property type="protein sequence ID" value="KAB0394919.1"/>
    <property type="molecule type" value="Genomic_DNA"/>
</dbReference>
<keyword evidence="2" id="KW-0853">WD repeat</keyword>
<dbReference type="OrthoDB" id="5980302at2759"/>
<keyword evidence="5" id="KW-1185">Reference proteome</keyword>
<protein>
    <submittedName>
        <fullName evidence="4">Uncharacterized protein</fullName>
    </submittedName>
</protein>
<dbReference type="AlphaFoldDB" id="A0A643C3S9"/>
<keyword evidence="1" id="KW-0677">Repeat</keyword>
<feature type="compositionally biased region" description="Low complexity" evidence="3">
    <location>
        <begin position="148"/>
        <end position="162"/>
    </location>
</feature>
<accession>A0A643C3S9</accession>
<dbReference type="InterPro" id="IPR015943">
    <property type="entry name" value="WD40/YVTN_repeat-like_dom_sf"/>
</dbReference>
<dbReference type="SUPFAM" id="SSF50978">
    <property type="entry name" value="WD40 repeat-like"/>
    <property type="match status" value="1"/>
</dbReference>
<dbReference type="InterPro" id="IPR036322">
    <property type="entry name" value="WD40_repeat_dom_sf"/>
</dbReference>
<organism evidence="4 5">
    <name type="scientific">Balaenoptera physalus</name>
    <name type="common">Fin whale</name>
    <name type="synonym">Balaena physalus</name>
    <dbReference type="NCBI Taxonomy" id="9770"/>
    <lineage>
        <taxon>Eukaryota</taxon>
        <taxon>Metazoa</taxon>
        <taxon>Chordata</taxon>
        <taxon>Craniata</taxon>
        <taxon>Vertebrata</taxon>
        <taxon>Euteleostomi</taxon>
        <taxon>Mammalia</taxon>
        <taxon>Eutheria</taxon>
        <taxon>Laurasiatheria</taxon>
        <taxon>Artiodactyla</taxon>
        <taxon>Whippomorpha</taxon>
        <taxon>Cetacea</taxon>
        <taxon>Mysticeti</taxon>
        <taxon>Balaenopteridae</taxon>
        <taxon>Balaenoptera</taxon>
    </lineage>
</organism>
<dbReference type="Proteomes" id="UP000437017">
    <property type="component" value="Unassembled WGS sequence"/>
</dbReference>
<evidence type="ECO:0000313" key="5">
    <source>
        <dbReference type="Proteomes" id="UP000437017"/>
    </source>
</evidence>
<feature type="region of interest" description="Disordered" evidence="3">
    <location>
        <begin position="147"/>
        <end position="168"/>
    </location>
</feature>
<dbReference type="PANTHER" id="PTHR44324:SF4">
    <property type="entry name" value="WD40 REPEAT DOMAIN 95"/>
    <property type="match status" value="1"/>
</dbReference>
<dbReference type="PANTHER" id="PTHR44324">
    <property type="entry name" value="WD40 REPEAT DOMAIN 95"/>
    <property type="match status" value="1"/>
</dbReference>
<proteinExistence type="predicted"/>
<gene>
    <name evidence="4" type="ORF">E2I00_010193</name>
</gene>
<dbReference type="InterPro" id="IPR051242">
    <property type="entry name" value="WD-EF-hand_domain"/>
</dbReference>
<reference evidence="4 5" key="1">
    <citation type="journal article" date="2019" name="PLoS ONE">
        <title>Genomic analyses reveal an absence of contemporary introgressive admixture between fin whales and blue whales, despite known hybrids.</title>
        <authorList>
            <person name="Westbury M.V."/>
            <person name="Petersen B."/>
            <person name="Lorenzen E.D."/>
        </authorList>
    </citation>
    <scope>NUCLEOTIDE SEQUENCE [LARGE SCALE GENOMIC DNA]</scope>
    <source>
        <strain evidence="4">FinWhale-01</strain>
    </source>
</reference>
<dbReference type="Gene3D" id="2.130.10.10">
    <property type="entry name" value="YVTN repeat-like/Quinoprotein amine dehydrogenase"/>
    <property type="match status" value="2"/>
</dbReference>
<sequence>SALWEQQTDKQKMKEIKDVRKDVKARKGQAFLGLPQRKPTGMLKSHTAPVICIHVSAEDNKIFSMPTDNTIKVFALLCFDALSNAVSDREAQPDPPTGDGFGNPAKQALQELPSLLLTSSSDLGSGDQELLVYRLLQSQRYSGPARGLPLSLSPAPEPSRSPLEPHPVVSHKEPVATFSNFLIQVVKVWDFETGILLYDFIEAHGNAGIHCLTFDSSGRGLVTGGRDGCLKIWSYNDGHCLHTLKHDDKLKYQNVIVCYCSRCIIAVGWDRRINVYFKHGQKEDILCVAQCPPILLATSSYDGEIIIWNVISGHMHCKLNTPSPSDDSREANLESAATALMANGPRDKAWVSSMAVTTGDACAYVSDQDSFVHVYDIEEYGLQGPEPQPPKSR</sequence>
<dbReference type="SMART" id="SM00320">
    <property type="entry name" value="WD40"/>
    <property type="match status" value="4"/>
</dbReference>
<evidence type="ECO:0000256" key="1">
    <source>
        <dbReference type="ARBA" id="ARBA00022737"/>
    </source>
</evidence>
<evidence type="ECO:0000256" key="3">
    <source>
        <dbReference type="SAM" id="MobiDB-lite"/>
    </source>
</evidence>
<dbReference type="PROSITE" id="PS50082">
    <property type="entry name" value="WD_REPEATS_2"/>
    <property type="match status" value="1"/>
</dbReference>
<dbReference type="Pfam" id="PF00400">
    <property type="entry name" value="WD40"/>
    <property type="match status" value="1"/>
</dbReference>
<evidence type="ECO:0000313" key="4">
    <source>
        <dbReference type="EMBL" id="KAB0394919.1"/>
    </source>
</evidence>
<comment type="caution">
    <text evidence="4">The sequence shown here is derived from an EMBL/GenBank/DDBJ whole genome shotgun (WGS) entry which is preliminary data.</text>
</comment>
<evidence type="ECO:0000256" key="2">
    <source>
        <dbReference type="PROSITE-ProRule" id="PRU00221"/>
    </source>
</evidence>
<feature type="repeat" description="WD" evidence="2">
    <location>
        <begin position="209"/>
        <end position="243"/>
    </location>
</feature>
<name>A0A643C3S9_BALPH</name>
<dbReference type="InterPro" id="IPR001680">
    <property type="entry name" value="WD40_rpt"/>
</dbReference>
<feature type="non-terminal residue" evidence="4">
    <location>
        <position position="1"/>
    </location>
</feature>